<dbReference type="EMBL" id="MU001673">
    <property type="protein sequence ID" value="KAF2460513.1"/>
    <property type="molecule type" value="Genomic_DNA"/>
</dbReference>
<feature type="transmembrane region" description="Helical" evidence="2">
    <location>
        <begin position="44"/>
        <end position="61"/>
    </location>
</feature>
<feature type="region of interest" description="Disordered" evidence="1">
    <location>
        <begin position="154"/>
        <end position="174"/>
    </location>
</feature>
<keyword evidence="4" id="KW-1185">Reference proteome</keyword>
<dbReference type="PANTHER" id="PTHR28199:SF1">
    <property type="entry name" value="PROCESSING OF GAS1 AND ALP PROTEIN 2"/>
    <property type="match status" value="1"/>
</dbReference>
<sequence length="174" mass="19408">MPDPAPSPAREGGVPDLSGTLSTWAANLQRNTFASFSRLRAVDYIRLVAIVGAYLLLRPYLMKLGAKLQRRDMERQNKESSENADAVAAAAEMNPNELRRGGRKAARAAEVEIPGVESEEDEEEGEAGPGMDWGRSARVRQRRFIREKLAEHEAKLREQAEAESDKEIEEFLVD</sequence>
<feature type="compositionally biased region" description="Basic and acidic residues" evidence="1">
    <location>
        <begin position="154"/>
        <end position="165"/>
    </location>
</feature>
<reference evidence="3" key="1">
    <citation type="journal article" date="2020" name="Stud. Mycol.">
        <title>101 Dothideomycetes genomes: a test case for predicting lifestyles and emergence of pathogens.</title>
        <authorList>
            <person name="Haridas S."/>
            <person name="Albert R."/>
            <person name="Binder M."/>
            <person name="Bloem J."/>
            <person name="Labutti K."/>
            <person name="Salamov A."/>
            <person name="Andreopoulos B."/>
            <person name="Baker S."/>
            <person name="Barry K."/>
            <person name="Bills G."/>
            <person name="Bluhm B."/>
            <person name="Cannon C."/>
            <person name="Castanera R."/>
            <person name="Culley D."/>
            <person name="Daum C."/>
            <person name="Ezra D."/>
            <person name="Gonzalez J."/>
            <person name="Henrissat B."/>
            <person name="Kuo A."/>
            <person name="Liang C."/>
            <person name="Lipzen A."/>
            <person name="Lutzoni F."/>
            <person name="Magnuson J."/>
            <person name="Mondo S."/>
            <person name="Nolan M."/>
            <person name="Ohm R."/>
            <person name="Pangilinan J."/>
            <person name="Park H.-J."/>
            <person name="Ramirez L."/>
            <person name="Alfaro M."/>
            <person name="Sun H."/>
            <person name="Tritt A."/>
            <person name="Yoshinaga Y."/>
            <person name="Zwiers L.-H."/>
            <person name="Turgeon B."/>
            <person name="Goodwin S."/>
            <person name="Spatafora J."/>
            <person name="Crous P."/>
            <person name="Grigoriev I."/>
        </authorList>
    </citation>
    <scope>NUCLEOTIDE SEQUENCE</scope>
    <source>
        <strain evidence="3">ATCC 16933</strain>
    </source>
</reference>
<proteinExistence type="predicted"/>
<dbReference type="Pfam" id="PF07543">
    <property type="entry name" value="PGA2"/>
    <property type="match status" value="1"/>
</dbReference>
<gene>
    <name evidence="3" type="ORF">BDY21DRAFT_335618</name>
</gene>
<evidence type="ECO:0000256" key="2">
    <source>
        <dbReference type="SAM" id="Phobius"/>
    </source>
</evidence>
<evidence type="ECO:0000256" key="1">
    <source>
        <dbReference type="SAM" id="MobiDB-lite"/>
    </source>
</evidence>
<dbReference type="GO" id="GO:0015031">
    <property type="term" value="P:protein transport"/>
    <property type="evidence" value="ECO:0007669"/>
    <property type="project" value="TreeGrafter"/>
</dbReference>
<dbReference type="OrthoDB" id="4227028at2759"/>
<accession>A0A6A6PAR6</accession>
<feature type="compositionally biased region" description="Acidic residues" evidence="1">
    <location>
        <begin position="117"/>
        <end position="126"/>
    </location>
</feature>
<keyword evidence="2" id="KW-0812">Transmembrane</keyword>
<protein>
    <submittedName>
        <fullName evidence="3">Protein trafficking Pga2</fullName>
    </submittedName>
</protein>
<dbReference type="AlphaFoldDB" id="A0A6A6PAR6"/>
<dbReference type="InterPro" id="IPR011431">
    <property type="entry name" value="Trafficking_Pga2"/>
</dbReference>
<organism evidence="3 4">
    <name type="scientific">Lineolata rhizophorae</name>
    <dbReference type="NCBI Taxonomy" id="578093"/>
    <lineage>
        <taxon>Eukaryota</taxon>
        <taxon>Fungi</taxon>
        <taxon>Dikarya</taxon>
        <taxon>Ascomycota</taxon>
        <taxon>Pezizomycotina</taxon>
        <taxon>Dothideomycetes</taxon>
        <taxon>Dothideomycetes incertae sedis</taxon>
        <taxon>Lineolatales</taxon>
        <taxon>Lineolataceae</taxon>
        <taxon>Lineolata</taxon>
    </lineage>
</organism>
<dbReference type="PANTHER" id="PTHR28199">
    <property type="entry name" value="PROCESSING OF GAS1 AND ALP PROTEIN 2"/>
    <property type="match status" value="1"/>
</dbReference>
<evidence type="ECO:0000313" key="4">
    <source>
        <dbReference type="Proteomes" id="UP000799766"/>
    </source>
</evidence>
<name>A0A6A6PAR6_9PEZI</name>
<feature type="region of interest" description="Disordered" evidence="1">
    <location>
        <begin position="73"/>
        <end position="134"/>
    </location>
</feature>
<keyword evidence="2" id="KW-0472">Membrane</keyword>
<keyword evidence="2" id="KW-1133">Transmembrane helix</keyword>
<evidence type="ECO:0000313" key="3">
    <source>
        <dbReference type="EMBL" id="KAF2460513.1"/>
    </source>
</evidence>
<dbReference type="Proteomes" id="UP000799766">
    <property type="component" value="Unassembled WGS sequence"/>
</dbReference>